<protein>
    <recommendedName>
        <fullName evidence="3">Phage tail protein</fullName>
    </recommendedName>
</protein>
<dbReference type="InterPro" id="IPR009678">
    <property type="entry name" value="Phage_tail_completion_R"/>
</dbReference>
<comment type="caution">
    <text evidence="1">The sequence shown here is derived from an EMBL/GenBank/DDBJ whole genome shotgun (WGS) entry which is preliminary data.</text>
</comment>
<dbReference type="Proteomes" id="UP000586067">
    <property type="component" value="Unassembled WGS sequence"/>
</dbReference>
<name>A0A847R1E9_9GAMM</name>
<proteinExistence type="predicted"/>
<sequence length="151" mass="17829">MKKLAALRTFLESTDYFHKNKFEAWAEGIEQVLRGKMEGNRVLLCTMSYRAVYSIEDYAFCKYPFEILHARLITWLADNDDRSDMKDREPRITCDVMDDEVADIEISLNFEEDVYITEDESGDIEYFGKKWRLDTPEHDVAESFDLVDKNE</sequence>
<evidence type="ECO:0000313" key="1">
    <source>
        <dbReference type="EMBL" id="NLQ17561.1"/>
    </source>
</evidence>
<gene>
    <name evidence="1" type="ORF">HGG82_07955</name>
</gene>
<evidence type="ECO:0000313" key="2">
    <source>
        <dbReference type="Proteomes" id="UP000586067"/>
    </source>
</evidence>
<dbReference type="AlphaFoldDB" id="A0A847R1E9"/>
<reference evidence="1 2" key="1">
    <citation type="submission" date="2020-04" db="EMBL/GenBank/DDBJ databases">
        <title>Marinomonas sp. M1K-6 isolated from the deep seawater of the Mariana Trench.</title>
        <authorList>
            <person name="Li Y."/>
        </authorList>
    </citation>
    <scope>NUCLEOTIDE SEQUENCE [LARGE SCALE GENOMIC DNA]</scope>
    <source>
        <strain evidence="1 2">M1K-6</strain>
    </source>
</reference>
<dbReference type="RefSeq" id="WP_168824530.1">
    <property type="nucleotide sequence ID" value="NZ_CP073013.1"/>
</dbReference>
<evidence type="ECO:0008006" key="3">
    <source>
        <dbReference type="Google" id="ProtNLM"/>
    </source>
</evidence>
<keyword evidence="2" id="KW-1185">Reference proteome</keyword>
<accession>A0A847R1E9</accession>
<dbReference type="EMBL" id="JABAEK010000006">
    <property type="protein sequence ID" value="NLQ17561.1"/>
    <property type="molecule type" value="Genomic_DNA"/>
</dbReference>
<organism evidence="1 2">
    <name type="scientific">Marinomonas profundi</name>
    <dbReference type="NCBI Taxonomy" id="2726122"/>
    <lineage>
        <taxon>Bacteria</taxon>
        <taxon>Pseudomonadati</taxon>
        <taxon>Pseudomonadota</taxon>
        <taxon>Gammaproteobacteria</taxon>
        <taxon>Oceanospirillales</taxon>
        <taxon>Oceanospirillaceae</taxon>
        <taxon>Marinomonas</taxon>
    </lineage>
</organism>
<dbReference type="Pfam" id="PF06891">
    <property type="entry name" value="P2_Phage_GpR"/>
    <property type="match status" value="1"/>
</dbReference>